<organism evidence="1">
    <name type="scientific">viral metagenome</name>
    <dbReference type="NCBI Taxonomy" id="1070528"/>
    <lineage>
        <taxon>unclassified sequences</taxon>
        <taxon>metagenomes</taxon>
        <taxon>organismal metagenomes</taxon>
    </lineage>
</organism>
<protein>
    <recommendedName>
        <fullName evidence="2">NET domain-containing protein</fullName>
    </recommendedName>
</protein>
<evidence type="ECO:0008006" key="2">
    <source>
        <dbReference type="Google" id="ProtNLM"/>
    </source>
</evidence>
<dbReference type="AlphaFoldDB" id="A0A6C0DY89"/>
<dbReference type="EMBL" id="MN739696">
    <property type="protein sequence ID" value="QHT21724.1"/>
    <property type="molecule type" value="Genomic_DNA"/>
</dbReference>
<accession>A0A6C0DY89</accession>
<proteinExistence type="predicted"/>
<name>A0A6C0DY89_9ZZZZ</name>
<evidence type="ECO:0000313" key="1">
    <source>
        <dbReference type="EMBL" id="QHT21724.1"/>
    </source>
</evidence>
<reference evidence="1" key="1">
    <citation type="journal article" date="2020" name="Nature">
        <title>Giant virus diversity and host interactions through global metagenomics.</title>
        <authorList>
            <person name="Schulz F."/>
            <person name="Roux S."/>
            <person name="Paez-Espino D."/>
            <person name="Jungbluth S."/>
            <person name="Walsh D.A."/>
            <person name="Denef V.J."/>
            <person name="McMahon K.D."/>
            <person name="Konstantinidis K.T."/>
            <person name="Eloe-Fadrosh E.A."/>
            <person name="Kyrpides N.C."/>
            <person name="Woyke T."/>
        </authorList>
    </citation>
    <scope>NUCLEOTIDE SEQUENCE</scope>
    <source>
        <strain evidence="1">GVMAG-M-3300023179-103</strain>
    </source>
</reference>
<sequence length="136" mass="15944">MTDDYPFEKKKLLATKISQMSNKDNLKKIKKIIIDNNDSVKETKNSYGCLMYFHNYSNETYLKIEELITQIEKETLERINSVTSCLSENILSSDVLSDDDTDATPKMKYTNKEKRLIKRQKYETVISKTNNEQNKN</sequence>